<organism evidence="1">
    <name type="scientific">uncultured Caudovirales phage</name>
    <dbReference type="NCBI Taxonomy" id="2100421"/>
    <lineage>
        <taxon>Viruses</taxon>
        <taxon>Duplodnaviria</taxon>
        <taxon>Heunggongvirae</taxon>
        <taxon>Uroviricota</taxon>
        <taxon>Caudoviricetes</taxon>
        <taxon>Peduoviridae</taxon>
        <taxon>Maltschvirus</taxon>
        <taxon>Maltschvirus maltsch</taxon>
    </lineage>
</organism>
<accession>A0A6J5NE28</accession>
<reference evidence="1" key="1">
    <citation type="submission" date="2020-04" db="EMBL/GenBank/DDBJ databases">
        <authorList>
            <person name="Chiriac C."/>
            <person name="Salcher M."/>
            <person name="Ghai R."/>
            <person name="Kavagutti S V."/>
        </authorList>
    </citation>
    <scope>NUCLEOTIDE SEQUENCE</scope>
</reference>
<gene>
    <name evidence="1" type="ORF">UFOVP683_21</name>
</gene>
<dbReference type="EMBL" id="LR796653">
    <property type="protein sequence ID" value="CAB4157399.1"/>
    <property type="molecule type" value="Genomic_DNA"/>
</dbReference>
<protein>
    <submittedName>
        <fullName evidence="1">Uncharacterized protein</fullName>
    </submittedName>
</protein>
<name>A0A6J5NE28_9CAUD</name>
<sequence>MGDWQKILEESEVGSQENVSPKASDFLKRAGTFADIAGQTTFAKESPTRATIERGLTNITLGAYPHLKAAVQSVQRGVPYAEALADVRVSQEANEQAFPKSTLAGDVGSLIVPSGAGVLLNKATRVPTLSNMAGKIMSAEKSYPTAANAVRGGMAGLTGGIRADQTVNNEPSLSFDPTMAMTGAGLSAGITKAPAVMKYAGEKLGQLGRGAVEVMTNTSPALGEMVSKRPDIYKEVTQAGAPASSEIASEGIRYLEQIFGKDAKPFLMAKRFKDEAAQLAINPIPKKDLLKGLKDLRKEYVTANPSESKSQVNAIYNEYRRYIQGGKKGEPVIASDASSWVRDLQSKAKKMTSGTYGSMPTATPEATKFTKSAASTINKKIGDYNPGYADPMAKSSGYAARGEEIKKYLGNTNDPKQYPFGEIPIDPQKTGNIFFSRTKVPGIGEKRRTAEEYLTSSRFMEPEQTTKIKDIQNKYLMKKELEARTANGARNILGGTTAGVGSAYIASRVLDTDPIYTAITMGTLGSMAGGVVDKYGAPIAGKMYSGINKMSGMTDKASTSAKYVSDALKSQFPREYKVLADAASRGKKRYASTMFIMQQSNPEFNKYVNELKEENEQQDKSGF</sequence>
<evidence type="ECO:0000313" key="1">
    <source>
        <dbReference type="EMBL" id="CAB4157399.1"/>
    </source>
</evidence>
<proteinExistence type="predicted"/>